<comment type="caution">
    <text evidence="2">The sequence shown here is derived from an EMBL/GenBank/DDBJ whole genome shotgun (WGS) entry which is preliminary data.</text>
</comment>
<feature type="chain" id="PRO_5045917861" description="VCBS repeat-containing protein" evidence="1">
    <location>
        <begin position="20"/>
        <end position="159"/>
    </location>
</feature>
<feature type="signal peptide" evidence="1">
    <location>
        <begin position="1"/>
        <end position="19"/>
    </location>
</feature>
<sequence length="159" mass="16889">MRALVAAVVGMMLAGTAGAADLRADVSKAPFSGLSASLKGDFDGDGRIDDVVFSAEDGDRQAVYMRLGRGEEVKVISLDARLAAQVQRAPAATYQVDCGSFSDHCNADIETHTDGLILSLDDGVTVLVHWNGQAFDQDFVHSDEVRLSRAVATLFAFNP</sequence>
<evidence type="ECO:0000256" key="1">
    <source>
        <dbReference type="SAM" id="SignalP"/>
    </source>
</evidence>
<dbReference type="EMBL" id="JAQQKW010000003">
    <property type="protein sequence ID" value="MDC7694146.1"/>
    <property type="molecule type" value="Genomic_DNA"/>
</dbReference>
<dbReference type="Proteomes" id="UP001216595">
    <property type="component" value="Unassembled WGS sequence"/>
</dbReference>
<keyword evidence="1" id="KW-0732">Signal</keyword>
<evidence type="ECO:0000313" key="3">
    <source>
        <dbReference type="Proteomes" id="UP001216595"/>
    </source>
</evidence>
<gene>
    <name evidence="2" type="ORF">PQU94_07590</name>
</gene>
<protein>
    <recommendedName>
        <fullName evidence="4">VCBS repeat-containing protein</fullName>
    </recommendedName>
</protein>
<organism evidence="2 3">
    <name type="scientific">Asticcacaulis currens</name>
    <dbReference type="NCBI Taxonomy" id="2984210"/>
    <lineage>
        <taxon>Bacteria</taxon>
        <taxon>Pseudomonadati</taxon>
        <taxon>Pseudomonadota</taxon>
        <taxon>Alphaproteobacteria</taxon>
        <taxon>Caulobacterales</taxon>
        <taxon>Caulobacteraceae</taxon>
        <taxon>Asticcacaulis</taxon>
    </lineage>
</organism>
<proteinExistence type="predicted"/>
<accession>A0ABT5ID78</accession>
<evidence type="ECO:0000313" key="2">
    <source>
        <dbReference type="EMBL" id="MDC7694146.1"/>
    </source>
</evidence>
<evidence type="ECO:0008006" key="4">
    <source>
        <dbReference type="Google" id="ProtNLM"/>
    </source>
</evidence>
<dbReference type="RefSeq" id="WP_272740855.1">
    <property type="nucleotide sequence ID" value="NZ_JAQQKW010000003.1"/>
</dbReference>
<name>A0ABT5ID78_9CAUL</name>
<keyword evidence="3" id="KW-1185">Reference proteome</keyword>
<reference evidence="2 3" key="1">
    <citation type="submission" date="2023-01" db="EMBL/GenBank/DDBJ databases">
        <title>Novel species of the genus Asticcacaulis isolated from rivers.</title>
        <authorList>
            <person name="Lu H."/>
        </authorList>
    </citation>
    <scope>NUCLEOTIDE SEQUENCE [LARGE SCALE GENOMIC DNA]</scope>
    <source>
        <strain evidence="2 3">DXS10W</strain>
    </source>
</reference>